<feature type="transmembrane region" description="Helical" evidence="4">
    <location>
        <begin position="20"/>
        <end position="38"/>
    </location>
</feature>
<evidence type="ECO:0000313" key="5">
    <source>
        <dbReference type="EMBL" id="VFK40427.1"/>
    </source>
</evidence>
<keyword evidence="2 3" id="KW-0802">TPR repeat</keyword>
<dbReference type="InterPro" id="IPR011990">
    <property type="entry name" value="TPR-like_helical_dom_sf"/>
</dbReference>
<keyword evidence="4" id="KW-0472">Membrane</keyword>
<organism evidence="5">
    <name type="scientific">Candidatus Kentrum sp. SD</name>
    <dbReference type="NCBI Taxonomy" id="2126332"/>
    <lineage>
        <taxon>Bacteria</taxon>
        <taxon>Pseudomonadati</taxon>
        <taxon>Pseudomonadota</taxon>
        <taxon>Gammaproteobacteria</taxon>
        <taxon>Candidatus Kentrum</taxon>
    </lineage>
</organism>
<name>A0A450YFW6_9GAMM</name>
<protein>
    <submittedName>
        <fullName evidence="5">TPR repeat-containing protein</fullName>
    </submittedName>
</protein>
<dbReference type="EMBL" id="CAADFU010000063">
    <property type="protein sequence ID" value="VFK45892.1"/>
    <property type="molecule type" value="Genomic_DNA"/>
</dbReference>
<keyword evidence="4" id="KW-1133">Transmembrane helix</keyword>
<dbReference type="Gene3D" id="1.25.40.10">
    <property type="entry name" value="Tetratricopeptide repeat domain"/>
    <property type="match status" value="1"/>
</dbReference>
<evidence type="ECO:0000256" key="3">
    <source>
        <dbReference type="PROSITE-ProRule" id="PRU00339"/>
    </source>
</evidence>
<evidence type="ECO:0000256" key="4">
    <source>
        <dbReference type="SAM" id="Phobius"/>
    </source>
</evidence>
<evidence type="ECO:0000256" key="1">
    <source>
        <dbReference type="ARBA" id="ARBA00022737"/>
    </source>
</evidence>
<dbReference type="SUPFAM" id="SSF48452">
    <property type="entry name" value="TPR-like"/>
    <property type="match status" value="1"/>
</dbReference>
<reference evidence="5" key="1">
    <citation type="submission" date="2019-02" db="EMBL/GenBank/DDBJ databases">
        <authorList>
            <person name="Gruber-Vodicka R. H."/>
            <person name="Seah K. B. B."/>
        </authorList>
    </citation>
    <scope>NUCLEOTIDE SEQUENCE</scope>
    <source>
        <strain evidence="6">BECK_S1320</strain>
        <strain evidence="5">BECK_S1321</strain>
    </source>
</reference>
<dbReference type="AlphaFoldDB" id="A0A450YFW6"/>
<dbReference type="PROSITE" id="PS50005">
    <property type="entry name" value="TPR"/>
    <property type="match status" value="1"/>
</dbReference>
<dbReference type="InterPro" id="IPR019734">
    <property type="entry name" value="TPR_rpt"/>
</dbReference>
<sequence length="397" mass="44545">MLHRIQERIGALFSGDSLQILMFFVVLIGVAWPIFIYYKNKKITKNNKITKGEIIDALGEMPPEEREPLLVAIDALYEIRREEPDKAKTIDKALALLRQGDTTEAEGVLRGHLEEKKRAGREALREAAAAARHLAAFVYLHDTSKALESYREATRLDPEELEGWLELGQAALRAGDSREALATFRELHRRAREQGDIRWRAIAHSQLGDMDNLHGDTAGALDRYQRAQGLLAQWAAREPNDPQRQRDLSVSHNKVGDMHKANGDGAKALAAYQEGLVIARKLTEMDPKNTEWQRDLSVSFDRVGDIYLANGDGAKALAAYQQGLLIARKLTEMDPLRVEWKTDIVASYVRMASMETDKARTDWLERALSILAPLAEEGRLPAKQAGWIPAIKEVLAD</sequence>
<keyword evidence="4" id="KW-0812">Transmembrane</keyword>
<feature type="repeat" description="TPR" evidence="3">
    <location>
        <begin position="127"/>
        <end position="160"/>
    </location>
</feature>
<dbReference type="EMBL" id="CAADFR010000060">
    <property type="protein sequence ID" value="VFK40427.1"/>
    <property type="molecule type" value="Genomic_DNA"/>
</dbReference>
<gene>
    <name evidence="6" type="ORF">BECKSD772E_GA0070983_10633</name>
    <name evidence="5" type="ORF">BECKSD772F_GA0070984_10604</name>
</gene>
<evidence type="ECO:0000256" key="2">
    <source>
        <dbReference type="ARBA" id="ARBA00022803"/>
    </source>
</evidence>
<dbReference type="PANTHER" id="PTHR45586:SF14">
    <property type="entry name" value="TETRATRICOPEPTIDE TPR_2 REPEAT PROTEIN"/>
    <property type="match status" value="1"/>
</dbReference>
<dbReference type="SMART" id="SM00028">
    <property type="entry name" value="TPR"/>
    <property type="match status" value="5"/>
</dbReference>
<dbReference type="Pfam" id="PF13432">
    <property type="entry name" value="TPR_16"/>
    <property type="match status" value="1"/>
</dbReference>
<keyword evidence="1" id="KW-0677">Repeat</keyword>
<evidence type="ECO:0000313" key="6">
    <source>
        <dbReference type="EMBL" id="VFK45892.1"/>
    </source>
</evidence>
<dbReference type="InterPro" id="IPR051012">
    <property type="entry name" value="CellSynth/LPSAsmb/PSIAsmb"/>
</dbReference>
<accession>A0A450YFW6</accession>
<proteinExistence type="predicted"/>
<dbReference type="PANTHER" id="PTHR45586">
    <property type="entry name" value="TPR REPEAT-CONTAINING PROTEIN PA4667"/>
    <property type="match status" value="1"/>
</dbReference>